<dbReference type="InterPro" id="IPR020904">
    <property type="entry name" value="Sc_DH/Rdtase_CS"/>
</dbReference>
<dbReference type="OMA" id="NWYAVLP"/>
<dbReference type="Proteomes" id="UP000016933">
    <property type="component" value="Unassembled WGS sequence"/>
</dbReference>
<keyword evidence="3" id="KW-0521">NADP</keyword>
<keyword evidence="6" id="KW-0472">Membrane</keyword>
<reference evidence="9" key="1">
    <citation type="journal article" date="2012" name="PLoS Genet.">
        <title>The genomes of the fungal plant pathogens Cladosporium fulvum and Dothistroma septosporum reveal adaptation to different hosts and lifestyles but also signatures of common ancestry.</title>
        <authorList>
            <person name="de Wit P.J.G.M."/>
            <person name="van der Burgt A."/>
            <person name="Oekmen B."/>
            <person name="Stergiopoulos I."/>
            <person name="Abd-Elsalam K.A."/>
            <person name="Aerts A.L."/>
            <person name="Bahkali A.H."/>
            <person name="Beenen H.G."/>
            <person name="Chettri P."/>
            <person name="Cox M.P."/>
            <person name="Datema E."/>
            <person name="de Vries R.P."/>
            <person name="Dhillon B."/>
            <person name="Ganley A.R."/>
            <person name="Griffiths S.A."/>
            <person name="Guo Y."/>
            <person name="Hamelin R.C."/>
            <person name="Henrissat B."/>
            <person name="Kabir M.S."/>
            <person name="Jashni M.K."/>
            <person name="Kema G."/>
            <person name="Klaubauf S."/>
            <person name="Lapidus A."/>
            <person name="Levasseur A."/>
            <person name="Lindquist E."/>
            <person name="Mehrabi R."/>
            <person name="Ohm R.A."/>
            <person name="Owen T.J."/>
            <person name="Salamov A."/>
            <person name="Schwelm A."/>
            <person name="Schijlen E."/>
            <person name="Sun H."/>
            <person name="van den Burg H.A."/>
            <person name="van Ham R.C.H.J."/>
            <person name="Zhang S."/>
            <person name="Goodwin S.B."/>
            <person name="Grigoriev I.V."/>
            <person name="Collemare J."/>
            <person name="Bradshaw R.E."/>
        </authorList>
    </citation>
    <scope>NUCLEOTIDE SEQUENCE [LARGE SCALE GENOMIC DNA]</scope>
    <source>
        <strain evidence="9">NZE10 / CBS 128990</strain>
    </source>
</reference>
<reference evidence="8 9" key="2">
    <citation type="journal article" date="2012" name="PLoS Pathog.">
        <title>Diverse lifestyles and strategies of plant pathogenesis encoded in the genomes of eighteen Dothideomycetes fungi.</title>
        <authorList>
            <person name="Ohm R.A."/>
            <person name="Feau N."/>
            <person name="Henrissat B."/>
            <person name="Schoch C.L."/>
            <person name="Horwitz B.A."/>
            <person name="Barry K.W."/>
            <person name="Condon B.J."/>
            <person name="Copeland A.C."/>
            <person name="Dhillon B."/>
            <person name="Glaser F."/>
            <person name="Hesse C.N."/>
            <person name="Kosti I."/>
            <person name="LaButti K."/>
            <person name="Lindquist E.A."/>
            <person name="Lucas S."/>
            <person name="Salamov A.A."/>
            <person name="Bradshaw R.E."/>
            <person name="Ciuffetti L."/>
            <person name="Hamelin R.C."/>
            <person name="Kema G.H.J."/>
            <person name="Lawrence C."/>
            <person name="Scott J.A."/>
            <person name="Spatafora J.W."/>
            <person name="Turgeon B.G."/>
            <person name="de Wit P.J.G.M."/>
            <person name="Zhong S."/>
            <person name="Goodwin S.B."/>
            <person name="Grigoriev I.V."/>
        </authorList>
    </citation>
    <scope>NUCLEOTIDE SEQUENCE [LARGE SCALE GENOMIC DNA]</scope>
    <source>
        <strain evidence="9">NZE10 / CBS 128990</strain>
    </source>
</reference>
<dbReference type="Pfam" id="PF00106">
    <property type="entry name" value="adh_short"/>
    <property type="match status" value="1"/>
</dbReference>
<evidence type="ECO:0000256" key="6">
    <source>
        <dbReference type="SAM" id="Phobius"/>
    </source>
</evidence>
<sequence>MSNHVTSGRGRRWHEHLTIDIFATVLTNSVFHPFVAWIIPLCLRSLQAPYDSNEFIGSCIYASLITFVWMLAVFNKRVAYGLPREIDWDEEVVVITGAASGLGKILAEMYGMRGANVAILDVAAPKQESEGLAGVQYYQCDVGDYTAVEKVKQQIEKVLGKPTILINNAGIVNGKPLLELTAQEVHRNFNVNLVSHFHTVRTFLPGMLASETGGTIVTVASVLGKIAASHLSDYCAAKAGLIAMHASLRAELSSSSASEGAENVRTILVTPGQLATPLFGELETPSTFFGPVVEPVELARAIVKMIDAGESGEISMPLYARWIEWTKILPASMDKVVRWISGMDSAMEKVHEKRKSKR</sequence>
<dbReference type="PANTHER" id="PTHR24322:SF736">
    <property type="entry name" value="RETINOL DEHYDROGENASE 10"/>
    <property type="match status" value="1"/>
</dbReference>
<name>N1PR12_DOTSN</name>
<evidence type="ECO:0000313" key="9">
    <source>
        <dbReference type="Proteomes" id="UP000016933"/>
    </source>
</evidence>
<dbReference type="SUPFAM" id="SSF51735">
    <property type="entry name" value="NAD(P)-binding Rossmann-fold domains"/>
    <property type="match status" value="1"/>
</dbReference>
<evidence type="ECO:0000256" key="5">
    <source>
        <dbReference type="RuleBase" id="RU000363"/>
    </source>
</evidence>
<evidence type="ECO:0000256" key="2">
    <source>
        <dbReference type="ARBA" id="ARBA00006484"/>
    </source>
</evidence>
<dbReference type="SMART" id="SM00822">
    <property type="entry name" value="PKS_KR"/>
    <property type="match status" value="1"/>
</dbReference>
<dbReference type="PRINTS" id="PR00080">
    <property type="entry name" value="SDRFAMILY"/>
</dbReference>
<dbReference type="AlphaFoldDB" id="N1PR12"/>
<gene>
    <name evidence="8" type="ORF">DOTSEDRAFT_126155</name>
</gene>
<proteinExistence type="inferred from homology"/>
<dbReference type="eggNOG" id="KOG1201">
    <property type="taxonomic scope" value="Eukaryota"/>
</dbReference>
<dbReference type="PRINTS" id="PR00081">
    <property type="entry name" value="GDHRDH"/>
</dbReference>
<dbReference type="Gene3D" id="3.40.50.720">
    <property type="entry name" value="NAD(P)-binding Rossmann-like Domain"/>
    <property type="match status" value="1"/>
</dbReference>
<comment type="similarity">
    <text evidence="2 5">Belongs to the short-chain dehydrogenases/reductases (SDR) family.</text>
</comment>
<evidence type="ECO:0000259" key="7">
    <source>
        <dbReference type="SMART" id="SM00822"/>
    </source>
</evidence>
<dbReference type="PROSITE" id="PS00061">
    <property type="entry name" value="ADH_SHORT"/>
    <property type="match status" value="1"/>
</dbReference>
<keyword evidence="6" id="KW-0812">Transmembrane</keyword>
<organism evidence="8 9">
    <name type="scientific">Dothistroma septosporum (strain NZE10 / CBS 128990)</name>
    <name type="common">Red band needle blight fungus</name>
    <name type="synonym">Mycosphaerella pini</name>
    <dbReference type="NCBI Taxonomy" id="675120"/>
    <lineage>
        <taxon>Eukaryota</taxon>
        <taxon>Fungi</taxon>
        <taxon>Dikarya</taxon>
        <taxon>Ascomycota</taxon>
        <taxon>Pezizomycotina</taxon>
        <taxon>Dothideomycetes</taxon>
        <taxon>Dothideomycetidae</taxon>
        <taxon>Mycosphaerellales</taxon>
        <taxon>Mycosphaerellaceae</taxon>
        <taxon>Dothistroma</taxon>
    </lineage>
</organism>
<feature type="domain" description="Ketoreductase" evidence="7">
    <location>
        <begin position="91"/>
        <end position="267"/>
    </location>
</feature>
<protein>
    <recommendedName>
        <fullName evidence="7">Ketoreductase domain-containing protein</fullName>
    </recommendedName>
</protein>
<dbReference type="InterPro" id="IPR002347">
    <property type="entry name" value="SDR_fam"/>
</dbReference>
<evidence type="ECO:0000256" key="4">
    <source>
        <dbReference type="ARBA" id="ARBA00023002"/>
    </source>
</evidence>
<keyword evidence="4" id="KW-0560">Oxidoreductase</keyword>
<keyword evidence="6" id="KW-1133">Transmembrane helix</keyword>
<dbReference type="GO" id="GO:0016616">
    <property type="term" value="F:oxidoreductase activity, acting on the CH-OH group of donors, NAD or NADP as acceptor"/>
    <property type="evidence" value="ECO:0007669"/>
    <property type="project" value="TreeGrafter"/>
</dbReference>
<dbReference type="EMBL" id="KB446537">
    <property type="protein sequence ID" value="EME45886.1"/>
    <property type="molecule type" value="Genomic_DNA"/>
</dbReference>
<dbReference type="STRING" id="675120.N1PR12"/>
<comment type="pathway">
    <text evidence="1">Mycotoxin biosynthesis.</text>
</comment>
<dbReference type="InterPro" id="IPR036291">
    <property type="entry name" value="NAD(P)-bd_dom_sf"/>
</dbReference>
<dbReference type="PANTHER" id="PTHR24322">
    <property type="entry name" value="PKSB"/>
    <property type="match status" value="1"/>
</dbReference>
<feature type="transmembrane region" description="Helical" evidence="6">
    <location>
        <begin position="55"/>
        <end position="74"/>
    </location>
</feature>
<keyword evidence="9" id="KW-1185">Reference proteome</keyword>
<evidence type="ECO:0000256" key="1">
    <source>
        <dbReference type="ARBA" id="ARBA00004685"/>
    </source>
</evidence>
<dbReference type="InterPro" id="IPR057326">
    <property type="entry name" value="KR_dom"/>
</dbReference>
<feature type="transmembrane region" description="Helical" evidence="6">
    <location>
        <begin position="21"/>
        <end position="43"/>
    </location>
</feature>
<accession>N1PR12</accession>
<dbReference type="HOGENOM" id="CLU_010194_5_1_1"/>
<evidence type="ECO:0000256" key="3">
    <source>
        <dbReference type="ARBA" id="ARBA00022857"/>
    </source>
</evidence>
<dbReference type="OrthoDB" id="5840532at2759"/>
<evidence type="ECO:0000313" key="8">
    <source>
        <dbReference type="EMBL" id="EME45886.1"/>
    </source>
</evidence>